<feature type="region of interest" description="Disordered" evidence="1">
    <location>
        <begin position="16"/>
        <end position="39"/>
    </location>
</feature>
<comment type="caution">
    <text evidence="2">The sequence shown here is derived from an EMBL/GenBank/DDBJ whole genome shotgun (WGS) entry which is preliminary data.</text>
</comment>
<feature type="compositionally biased region" description="Acidic residues" evidence="1">
    <location>
        <begin position="28"/>
        <end position="38"/>
    </location>
</feature>
<dbReference type="EMBL" id="QUTF01006276">
    <property type="protein sequence ID" value="RHZ40696.1"/>
    <property type="molecule type" value="Genomic_DNA"/>
</dbReference>
<organism evidence="2 3">
    <name type="scientific">Aphanomyces astaci</name>
    <name type="common">Crayfish plague agent</name>
    <dbReference type="NCBI Taxonomy" id="112090"/>
    <lineage>
        <taxon>Eukaryota</taxon>
        <taxon>Sar</taxon>
        <taxon>Stramenopiles</taxon>
        <taxon>Oomycota</taxon>
        <taxon>Saprolegniomycetes</taxon>
        <taxon>Saprolegniales</taxon>
        <taxon>Verrucalvaceae</taxon>
        <taxon>Aphanomyces</taxon>
    </lineage>
</organism>
<evidence type="ECO:0000256" key="1">
    <source>
        <dbReference type="SAM" id="MobiDB-lite"/>
    </source>
</evidence>
<feature type="region of interest" description="Disordered" evidence="1">
    <location>
        <begin position="403"/>
        <end position="449"/>
    </location>
</feature>
<feature type="compositionally biased region" description="Basic and acidic residues" evidence="1">
    <location>
        <begin position="414"/>
        <end position="426"/>
    </location>
</feature>
<proteinExistence type="predicted"/>
<dbReference type="AlphaFoldDB" id="A0A3R7CVC5"/>
<feature type="compositionally biased region" description="Pro residues" evidence="1">
    <location>
        <begin position="606"/>
        <end position="626"/>
    </location>
</feature>
<name>A0A3R7CVC5_APHAT</name>
<accession>A0A3R7CVC5</accession>
<dbReference type="Proteomes" id="UP000286510">
    <property type="component" value="Unassembled WGS sequence"/>
</dbReference>
<evidence type="ECO:0000313" key="2">
    <source>
        <dbReference type="EMBL" id="RHZ40696.1"/>
    </source>
</evidence>
<gene>
    <name evidence="2" type="ORF">DYB26_004273</name>
</gene>
<sequence>MPTILSISTDTLLTPKYASNEQGAADQSIDDDDQEEYDTNTSLQFPDHEAHLFQGFNADDIVDIDRHFADAKVRIQFSINPSLQPQEETLSILNYRREIEDICQERYGLTFRGGLMEHGQQLLGDPLQRTVQAWAAPRRGYLFLRDISMVMVYQYAGVLDNGLSFHQLEYRNPSKTTPGDLMCALRGLGATDAIIQSHTRMSGAHGPRDHWAAIGCLNWPSEGQYRFRLVFPSQSMAGNVYANFRRHAAGPDRLQLVPPSIKLLPLRDLCWDNPTATFFHPQAPSAATLVDTKVRIGRLPPLTTTDDILAALRGSRLPTPDVDITGDGYATLTFDTPAPVAFLWSASAPHGDARLYIRDIAVHLHILTGRPRPSAAHVQCRDCGRHDHQGQPCDRFTYLDPRDRARSKSQHKPSAHDTARGSDTHARGKSSHQRVGQYSRSASQHLAPEERLPQAWQLSLQRHPAQAPRPTADLSLYLRRELSTYVDQRIVTATAPLRQEVESLRADKEALAALVSASSTAFSTLDARLLEERRLREAAELLQAEDNKSRTEAQIRLHTAIAQHEAQQATLAARLPFLESSVHTFLQAMQSVSSQMTALAGLGPLPANPSPTAPMPAFPDPTPPPAADNAEPSALSPSPDANMVADFDEPIESN</sequence>
<feature type="compositionally biased region" description="Polar residues" evidence="1">
    <location>
        <begin position="433"/>
        <end position="444"/>
    </location>
</feature>
<protein>
    <submittedName>
        <fullName evidence="2">Uncharacterized protein</fullName>
    </submittedName>
</protein>
<feature type="region of interest" description="Disordered" evidence="1">
    <location>
        <begin position="603"/>
        <end position="654"/>
    </location>
</feature>
<dbReference type="VEuPathDB" id="FungiDB:H257_11229"/>
<reference evidence="2 3" key="1">
    <citation type="submission" date="2018-08" db="EMBL/GenBank/DDBJ databases">
        <title>Aphanomyces genome sequencing and annotation.</title>
        <authorList>
            <person name="Minardi D."/>
            <person name="Oidtmann B."/>
            <person name="Van Der Giezen M."/>
            <person name="Studholme D.J."/>
        </authorList>
    </citation>
    <scope>NUCLEOTIDE SEQUENCE [LARGE SCALE GENOMIC DNA]</scope>
    <source>
        <strain evidence="2 3">FDL457</strain>
    </source>
</reference>
<evidence type="ECO:0000313" key="3">
    <source>
        <dbReference type="Proteomes" id="UP000286510"/>
    </source>
</evidence>